<comment type="caution">
    <text evidence="1">The sequence shown here is derived from an EMBL/GenBank/DDBJ whole genome shotgun (WGS) entry which is preliminary data.</text>
</comment>
<proteinExistence type="predicted"/>
<reference evidence="1" key="1">
    <citation type="journal article" date="2015" name="Nature">
        <title>Complex archaea that bridge the gap between prokaryotes and eukaryotes.</title>
        <authorList>
            <person name="Spang A."/>
            <person name="Saw J.H."/>
            <person name="Jorgensen S.L."/>
            <person name="Zaremba-Niedzwiedzka K."/>
            <person name="Martijn J."/>
            <person name="Lind A.E."/>
            <person name="van Eijk R."/>
            <person name="Schleper C."/>
            <person name="Guy L."/>
            <person name="Ettema T.J."/>
        </authorList>
    </citation>
    <scope>NUCLEOTIDE SEQUENCE</scope>
</reference>
<sequence>MIESEKNIEKESHEKEIRKLRKKDSYNKKALKFSKEVIRNFSLELEAYKLYPYSQVLELLGEKMNIDMDYGIFLDVIEQLEKEGILFTDKVIYFPE</sequence>
<evidence type="ECO:0000313" key="1">
    <source>
        <dbReference type="EMBL" id="KKL49635.1"/>
    </source>
</evidence>
<organism evidence="1">
    <name type="scientific">marine sediment metagenome</name>
    <dbReference type="NCBI Taxonomy" id="412755"/>
    <lineage>
        <taxon>unclassified sequences</taxon>
        <taxon>metagenomes</taxon>
        <taxon>ecological metagenomes</taxon>
    </lineage>
</organism>
<gene>
    <name evidence="1" type="ORF">LCGC14_2313530</name>
</gene>
<protein>
    <submittedName>
        <fullName evidence="1">Uncharacterized protein</fullName>
    </submittedName>
</protein>
<accession>A0A0F9EXD1</accession>
<dbReference type="EMBL" id="LAZR01032887">
    <property type="protein sequence ID" value="KKL49635.1"/>
    <property type="molecule type" value="Genomic_DNA"/>
</dbReference>
<dbReference type="AlphaFoldDB" id="A0A0F9EXD1"/>
<name>A0A0F9EXD1_9ZZZZ</name>